<evidence type="ECO:0000313" key="2">
    <source>
        <dbReference type="EMBL" id="PKG28435.1"/>
    </source>
</evidence>
<keyword evidence="1" id="KW-0472">Membrane</keyword>
<proteinExistence type="predicted"/>
<comment type="caution">
    <text evidence="2">The sequence shown here is derived from an EMBL/GenBank/DDBJ whole genome shotgun (WGS) entry which is preliminary data.</text>
</comment>
<evidence type="ECO:0000313" key="3">
    <source>
        <dbReference type="Proteomes" id="UP000233343"/>
    </source>
</evidence>
<reference evidence="2 3" key="1">
    <citation type="journal article" date="2010" name="Int. J. Syst. Evol. Microbiol.">
        <title>Bacillus horneckiae sp. nov., isolated from a spacecraft-assembly clean room.</title>
        <authorList>
            <person name="Vaishampayan P."/>
            <person name="Probst A."/>
            <person name="Krishnamurthi S."/>
            <person name="Ghosh S."/>
            <person name="Osman S."/>
            <person name="McDowall A."/>
            <person name="Ruckmani A."/>
            <person name="Mayilraj S."/>
            <person name="Venkateswaran K."/>
        </authorList>
    </citation>
    <scope>NUCLEOTIDE SEQUENCE [LARGE SCALE GENOMIC DNA]</scope>
    <source>
        <strain evidence="3">1PO1SC</strain>
    </source>
</reference>
<feature type="transmembrane region" description="Helical" evidence="1">
    <location>
        <begin position="7"/>
        <end position="31"/>
    </location>
</feature>
<dbReference type="EMBL" id="PISD01000030">
    <property type="protein sequence ID" value="PKG28435.1"/>
    <property type="molecule type" value="Genomic_DNA"/>
</dbReference>
<keyword evidence="1" id="KW-0812">Transmembrane</keyword>
<dbReference type="AlphaFoldDB" id="A0A2N0ZG04"/>
<gene>
    <name evidence="2" type="ORF">CWS20_14625</name>
</gene>
<accession>A0A2N0ZG04</accession>
<keyword evidence="1" id="KW-1133">Transmembrane helix</keyword>
<sequence>MQLVARFFFMLLVIIDIAILYKIIFILPLIVHLDNCIFFYMMNDLVGRSCCRLGGPDNPALTASLFNY</sequence>
<protein>
    <submittedName>
        <fullName evidence="2">Uncharacterized protein</fullName>
    </submittedName>
</protein>
<name>A0A2N0ZG04_9BACI</name>
<organism evidence="2 3">
    <name type="scientific">Cytobacillus horneckiae</name>
    <dbReference type="NCBI Taxonomy" id="549687"/>
    <lineage>
        <taxon>Bacteria</taxon>
        <taxon>Bacillati</taxon>
        <taxon>Bacillota</taxon>
        <taxon>Bacilli</taxon>
        <taxon>Bacillales</taxon>
        <taxon>Bacillaceae</taxon>
        <taxon>Cytobacillus</taxon>
    </lineage>
</organism>
<keyword evidence="3" id="KW-1185">Reference proteome</keyword>
<dbReference type="Proteomes" id="UP000233343">
    <property type="component" value="Unassembled WGS sequence"/>
</dbReference>
<evidence type="ECO:0000256" key="1">
    <source>
        <dbReference type="SAM" id="Phobius"/>
    </source>
</evidence>